<name>G8TEF9_NIAKG</name>
<dbReference type="KEGG" id="nko:Niako_2014"/>
<evidence type="ECO:0000256" key="1">
    <source>
        <dbReference type="SAM" id="SignalP"/>
    </source>
</evidence>
<sequence>MLPKKVSMLFFYVALAMTGLGQQNANSSKKENASVSKGNHNHLNNTLLWKISGNGLKRPSYLYGTMHVLCAEDATVSDSLKFVIKNCDQIYFELDMDNLGETLGALKYLRMNNGTKLSELLTKEEYAKVEAYFKQNSLPLSMFNRVKPFFISSLIGEQMMECPGSEGQGSSFLSQKNGMEELIMRESKQYNKEIKGLETTEFQASIFDSIPYAKQAKELVTYIDSIDTYRAATLEMVKAYREQNLELLDSLSNKSDPGMEADYMDLLLYGRNRHWVEQMPALMKENSLLFAVGAGHLPGEQGVINLLRKKGFRVTPMKNIGKSKNTESL</sequence>
<dbReference type="HOGENOM" id="CLU_057525_1_1_10"/>
<accession>G8TEF9</accession>
<dbReference type="InterPro" id="IPR002816">
    <property type="entry name" value="TraB/PrgY/GumN_fam"/>
</dbReference>
<feature type="chain" id="PRO_5003517281" evidence="1">
    <location>
        <begin position="17"/>
        <end position="329"/>
    </location>
</feature>
<dbReference type="Pfam" id="PF01963">
    <property type="entry name" value="TraB_PrgY_gumN"/>
    <property type="match status" value="1"/>
</dbReference>
<dbReference type="PANTHER" id="PTHR40590:SF1">
    <property type="entry name" value="CYTOPLASMIC PROTEIN"/>
    <property type="match status" value="1"/>
</dbReference>
<gene>
    <name evidence="2" type="ordered locus">Niako_2014</name>
</gene>
<organism evidence="2 3">
    <name type="scientific">Niastella koreensis (strain DSM 17620 / KACC 11465 / NBRC 106392 / GR20-10)</name>
    <dbReference type="NCBI Taxonomy" id="700598"/>
    <lineage>
        <taxon>Bacteria</taxon>
        <taxon>Pseudomonadati</taxon>
        <taxon>Bacteroidota</taxon>
        <taxon>Chitinophagia</taxon>
        <taxon>Chitinophagales</taxon>
        <taxon>Chitinophagaceae</taxon>
        <taxon>Niastella</taxon>
    </lineage>
</organism>
<feature type="signal peptide" evidence="1">
    <location>
        <begin position="1"/>
        <end position="16"/>
    </location>
</feature>
<keyword evidence="1" id="KW-0732">Signal</keyword>
<dbReference type="eggNOG" id="COG3735">
    <property type="taxonomic scope" value="Bacteria"/>
</dbReference>
<dbReference type="AlphaFoldDB" id="G8TEF9"/>
<proteinExistence type="predicted"/>
<evidence type="ECO:0000313" key="2">
    <source>
        <dbReference type="EMBL" id="AEV98369.1"/>
    </source>
</evidence>
<dbReference type="Proteomes" id="UP000005438">
    <property type="component" value="Chromosome"/>
</dbReference>
<reference evidence="2 3" key="1">
    <citation type="submission" date="2011-12" db="EMBL/GenBank/DDBJ databases">
        <title>The complete genome of Niastella koreensis GR20-10.</title>
        <authorList>
            <consortium name="US DOE Joint Genome Institute (JGI-PGF)"/>
            <person name="Lucas S."/>
            <person name="Han J."/>
            <person name="Lapidus A."/>
            <person name="Bruce D."/>
            <person name="Goodwin L."/>
            <person name="Pitluck S."/>
            <person name="Peters L."/>
            <person name="Kyrpides N."/>
            <person name="Mavromatis K."/>
            <person name="Ivanova N."/>
            <person name="Mikhailova N."/>
            <person name="Davenport K."/>
            <person name="Saunders E."/>
            <person name="Detter J.C."/>
            <person name="Tapia R."/>
            <person name="Han C."/>
            <person name="Land M."/>
            <person name="Hauser L."/>
            <person name="Markowitz V."/>
            <person name="Cheng J.-F."/>
            <person name="Hugenholtz P."/>
            <person name="Woyke T."/>
            <person name="Wu D."/>
            <person name="Tindall B."/>
            <person name="Pomrenke H."/>
            <person name="Brambilla E."/>
            <person name="Klenk H.-P."/>
            <person name="Eisen J.A."/>
        </authorList>
    </citation>
    <scope>NUCLEOTIDE SEQUENCE [LARGE SCALE GENOMIC DNA]</scope>
    <source>
        <strain evidence="3">DSM 17620 / KACC 11465 / NBRC 106392 / GR20-10</strain>
    </source>
</reference>
<dbReference type="InterPro" id="IPR047111">
    <property type="entry name" value="YbaP-like"/>
</dbReference>
<dbReference type="PATRIC" id="fig|700598.3.peg.2061"/>
<dbReference type="PANTHER" id="PTHR40590">
    <property type="entry name" value="CYTOPLASMIC PROTEIN-RELATED"/>
    <property type="match status" value="1"/>
</dbReference>
<evidence type="ECO:0000313" key="3">
    <source>
        <dbReference type="Proteomes" id="UP000005438"/>
    </source>
</evidence>
<dbReference type="CDD" id="cd14789">
    <property type="entry name" value="Tiki"/>
    <property type="match status" value="1"/>
</dbReference>
<protein>
    <submittedName>
        <fullName evidence="2">GumN family protein</fullName>
    </submittedName>
</protein>
<dbReference type="EMBL" id="CP003178">
    <property type="protein sequence ID" value="AEV98369.1"/>
    <property type="molecule type" value="Genomic_DNA"/>
</dbReference>
<dbReference type="OrthoDB" id="9798714at2"/>